<accession>A0A542EW73</accession>
<protein>
    <submittedName>
        <fullName evidence="1">Uncharacterized protein</fullName>
    </submittedName>
</protein>
<dbReference type="RefSeq" id="WP_185759300.1">
    <property type="nucleotide sequence ID" value="NZ_BAAAKA010000029.1"/>
</dbReference>
<comment type="caution">
    <text evidence="1">The sequence shown here is derived from an EMBL/GenBank/DDBJ whole genome shotgun (WGS) entry which is preliminary data.</text>
</comment>
<dbReference type="EMBL" id="VFMM01000001">
    <property type="protein sequence ID" value="TQJ19567.1"/>
    <property type="molecule type" value="Genomic_DNA"/>
</dbReference>
<reference evidence="1 2" key="1">
    <citation type="submission" date="2019-06" db="EMBL/GenBank/DDBJ databases">
        <title>Sequencing the genomes of 1000 actinobacteria strains.</title>
        <authorList>
            <person name="Klenk H.-P."/>
        </authorList>
    </citation>
    <scope>NUCLEOTIDE SEQUENCE [LARGE SCALE GENOMIC DNA]</scope>
    <source>
        <strain evidence="1 2">DSM 17305</strain>
    </source>
</reference>
<sequence>MIVLGILVAAICWGLNRNRRRQLRPTRGGPIDRDLQRLIDDLRACS</sequence>
<dbReference type="Proteomes" id="UP000316298">
    <property type="component" value="Unassembled WGS sequence"/>
</dbReference>
<dbReference type="AlphaFoldDB" id="A0A542EW73"/>
<proteinExistence type="predicted"/>
<organism evidence="1 2">
    <name type="scientific">Kribbella jejuensis</name>
    <dbReference type="NCBI Taxonomy" id="236068"/>
    <lineage>
        <taxon>Bacteria</taxon>
        <taxon>Bacillati</taxon>
        <taxon>Actinomycetota</taxon>
        <taxon>Actinomycetes</taxon>
        <taxon>Propionibacteriales</taxon>
        <taxon>Kribbellaceae</taxon>
        <taxon>Kribbella</taxon>
    </lineage>
</organism>
<name>A0A542EW73_9ACTN</name>
<keyword evidence="2" id="KW-1185">Reference proteome</keyword>
<evidence type="ECO:0000313" key="1">
    <source>
        <dbReference type="EMBL" id="TQJ19567.1"/>
    </source>
</evidence>
<gene>
    <name evidence="1" type="ORF">FB475_3737</name>
</gene>
<evidence type="ECO:0000313" key="2">
    <source>
        <dbReference type="Proteomes" id="UP000316298"/>
    </source>
</evidence>